<gene>
    <name evidence="1" type="ORF">HMPREF0877_0117</name>
</gene>
<comment type="caution">
    <text evidence="1">The sequence shown here is derived from an EMBL/GenBank/DDBJ whole genome shotgun (WGS) entry which is preliminary data.</text>
</comment>
<dbReference type="Proteomes" id="UP000004528">
    <property type="component" value="Unassembled WGS sequence"/>
</dbReference>
<keyword evidence="2" id="KW-1185">Reference proteome</keyword>
<accession>C5R822</accession>
<proteinExistence type="predicted"/>
<dbReference type="HOGENOM" id="CLU_2653568_0_0_9"/>
<dbReference type="AlphaFoldDB" id="C5R822"/>
<organism evidence="1 2">
    <name type="scientific">Weissella paramesenteroides ATCC 33313</name>
    <dbReference type="NCBI Taxonomy" id="585506"/>
    <lineage>
        <taxon>Bacteria</taxon>
        <taxon>Bacillati</taxon>
        <taxon>Bacillota</taxon>
        <taxon>Bacilli</taxon>
        <taxon>Lactobacillales</taxon>
        <taxon>Lactobacillaceae</taxon>
        <taxon>Weissella</taxon>
    </lineage>
</organism>
<dbReference type="STRING" id="585506.HMPREF0877_0117"/>
<dbReference type="EMBL" id="ACKU01000004">
    <property type="protein sequence ID" value="EER75606.1"/>
    <property type="molecule type" value="Genomic_DNA"/>
</dbReference>
<evidence type="ECO:0000313" key="1">
    <source>
        <dbReference type="EMBL" id="EER75606.1"/>
    </source>
</evidence>
<protein>
    <submittedName>
        <fullName evidence="1">Uncharacterized protein</fullName>
    </submittedName>
</protein>
<sequence>MYKLTTEEFRNMWRDSEGLVDRAGYMEMNMILFDYVYEYPRDEYNRLHDGGLHTITEVDDAVHEMIAHDTNVVRLV</sequence>
<evidence type="ECO:0000313" key="2">
    <source>
        <dbReference type="Proteomes" id="UP000004528"/>
    </source>
</evidence>
<name>C5R822_WEIPA</name>
<reference evidence="1 2" key="1">
    <citation type="submission" date="2009-04" db="EMBL/GenBank/DDBJ databases">
        <authorList>
            <person name="Qin X."/>
            <person name="Bachman B."/>
            <person name="Battles P."/>
            <person name="Bell A."/>
            <person name="Bess C."/>
            <person name="Bickham C."/>
            <person name="Chaboub L."/>
            <person name="Chen D."/>
            <person name="Coyle M."/>
            <person name="Deiros D.R."/>
            <person name="Dinh H."/>
            <person name="Forbes L."/>
            <person name="Fowler G."/>
            <person name="Francisco L."/>
            <person name="Fu Q."/>
            <person name="Gubbala S."/>
            <person name="Hale W."/>
            <person name="Han Y."/>
            <person name="Hemphill L."/>
            <person name="Highlander S.K."/>
            <person name="Hirani K."/>
            <person name="Hogues M."/>
            <person name="Jackson L."/>
            <person name="Jakkamsetti A."/>
            <person name="Javaid M."/>
            <person name="Jiang H."/>
            <person name="Korchina V."/>
            <person name="Kovar C."/>
            <person name="Lara F."/>
            <person name="Lee S."/>
            <person name="Mata R."/>
            <person name="Mathew T."/>
            <person name="Moen C."/>
            <person name="Morales K."/>
            <person name="Munidasa M."/>
            <person name="Nazareth L."/>
            <person name="Ngo R."/>
            <person name="Nguyen L."/>
            <person name="Okwuonu G."/>
            <person name="Ongeri F."/>
            <person name="Patil S."/>
            <person name="Petrosino J."/>
            <person name="Pham C."/>
            <person name="Pham P."/>
            <person name="Pu L.-L."/>
            <person name="Puazo M."/>
            <person name="Raj R."/>
            <person name="Reid J."/>
            <person name="Rouhana J."/>
            <person name="Saada N."/>
            <person name="Shang Y."/>
            <person name="Simmons D."/>
            <person name="Thornton R."/>
            <person name="Warren J."/>
            <person name="Weissenberger G."/>
            <person name="Zhang J."/>
            <person name="Zhang L."/>
            <person name="Zhou C."/>
            <person name="Zhu D."/>
            <person name="Muzny D."/>
            <person name="Worley K."/>
            <person name="Gibbs R."/>
        </authorList>
    </citation>
    <scope>NUCLEOTIDE SEQUENCE [LARGE SCALE GENOMIC DNA]</scope>
    <source>
        <strain evidence="1 2">ATCC 33313</strain>
    </source>
</reference>